<dbReference type="STRING" id="504798.SAMN05421871_103623"/>
<dbReference type="Proteomes" id="UP000199651">
    <property type="component" value="Unassembled WGS sequence"/>
</dbReference>
<dbReference type="RefSeq" id="WP_091368601.1">
    <property type="nucleotide sequence ID" value="NZ_FNDV01000003.1"/>
</dbReference>
<gene>
    <name evidence="1" type="ORF">SAMN05192558_101247</name>
</gene>
<protein>
    <submittedName>
        <fullName evidence="1">Virus tail tube protein gp19</fullName>
    </submittedName>
</protein>
<name>A0A1H0F6C6_9PSEU</name>
<sequence length="160" mass="17264">MADAKTQGRVVSAARFRLEVPMWGTIALSEISNINSKVGSTEYIYNDDKGKTIHSRQFGKTEPPTVTVKRGLDLEGNDVLLRWHAAARDGLSEALAPSASLVISDASGSADSEIIYLLEDAWCSELMISPMKAGDGQVTYLEAKITCSKILSPTVQMKSA</sequence>
<dbReference type="AlphaFoldDB" id="A0A1H0F6C6"/>
<evidence type="ECO:0000313" key="2">
    <source>
        <dbReference type="Proteomes" id="UP000199651"/>
    </source>
</evidence>
<accession>A0A1H0F6C6</accession>
<reference evidence="2" key="1">
    <citation type="submission" date="2016-10" db="EMBL/GenBank/DDBJ databases">
        <authorList>
            <person name="Varghese N."/>
            <person name="Submissions S."/>
        </authorList>
    </citation>
    <scope>NUCLEOTIDE SEQUENCE [LARGE SCALE GENOMIC DNA]</scope>
    <source>
        <strain evidence="2">IBRC-M 10655</strain>
    </source>
</reference>
<organism evidence="1 2">
    <name type="scientific">Actinokineospora alba</name>
    <dbReference type="NCBI Taxonomy" id="504798"/>
    <lineage>
        <taxon>Bacteria</taxon>
        <taxon>Bacillati</taxon>
        <taxon>Actinomycetota</taxon>
        <taxon>Actinomycetes</taxon>
        <taxon>Pseudonocardiales</taxon>
        <taxon>Pseudonocardiaceae</taxon>
        <taxon>Actinokineospora</taxon>
    </lineage>
</organism>
<proteinExistence type="predicted"/>
<dbReference type="GO" id="GO:0005198">
    <property type="term" value="F:structural molecule activity"/>
    <property type="evidence" value="ECO:0007669"/>
    <property type="project" value="InterPro"/>
</dbReference>
<keyword evidence="2" id="KW-1185">Reference proteome</keyword>
<evidence type="ECO:0000313" key="1">
    <source>
        <dbReference type="EMBL" id="SDN90166.1"/>
    </source>
</evidence>
<dbReference type="OrthoDB" id="9790161at2"/>
<dbReference type="EMBL" id="FNJB01000001">
    <property type="protein sequence ID" value="SDN90166.1"/>
    <property type="molecule type" value="Genomic_DNA"/>
</dbReference>